<evidence type="ECO:0000256" key="2">
    <source>
        <dbReference type="ARBA" id="ARBA00011900"/>
    </source>
</evidence>
<dbReference type="PROSITE" id="PS00092">
    <property type="entry name" value="N6_MTASE"/>
    <property type="match status" value="1"/>
</dbReference>
<dbReference type="InterPro" id="IPR023095">
    <property type="entry name" value="Ade_MeTrfase_dom_2"/>
</dbReference>
<evidence type="ECO:0000313" key="10">
    <source>
        <dbReference type="EMBL" id="ECK7315189.1"/>
    </source>
</evidence>
<feature type="binding site" evidence="7">
    <location>
        <position position="55"/>
    </location>
    <ligand>
        <name>S-adenosyl-L-methionine</name>
        <dbReference type="ChEBI" id="CHEBI:59789"/>
    </ligand>
</feature>
<evidence type="ECO:0000256" key="5">
    <source>
        <dbReference type="ARBA" id="ARBA00022691"/>
    </source>
</evidence>
<dbReference type="GO" id="GO:0043565">
    <property type="term" value="F:sequence-specific DNA binding"/>
    <property type="evidence" value="ECO:0007669"/>
    <property type="project" value="TreeGrafter"/>
</dbReference>
<accession>A0A3V3IE01</accession>
<protein>
    <recommendedName>
        <fullName evidence="2 8">Site-specific DNA-methyltransferase (adenine-specific)</fullName>
        <ecNumber evidence="2 8">2.1.1.72</ecNumber>
    </recommendedName>
</protein>
<feature type="binding site" evidence="7">
    <location>
        <position position="12"/>
    </location>
    <ligand>
        <name>S-adenosyl-L-methionine</name>
        <dbReference type="ChEBI" id="CHEBI:59789"/>
    </ligand>
</feature>
<keyword evidence="4 8" id="KW-0808">Transferase</keyword>
<evidence type="ECO:0000256" key="6">
    <source>
        <dbReference type="ARBA" id="ARBA00047942"/>
    </source>
</evidence>
<comment type="similarity">
    <text evidence="1 8">Belongs to the N(4)/N(6)-methyltransferase family.</text>
</comment>
<dbReference type="InterPro" id="IPR012263">
    <property type="entry name" value="M_m6A_EcoRV"/>
</dbReference>
<evidence type="ECO:0000256" key="8">
    <source>
        <dbReference type="RuleBase" id="RU361257"/>
    </source>
</evidence>
<dbReference type="GO" id="GO:0009307">
    <property type="term" value="P:DNA restriction-modification system"/>
    <property type="evidence" value="ECO:0007669"/>
    <property type="project" value="InterPro"/>
</dbReference>
<feature type="binding site" evidence="7">
    <location>
        <position position="8"/>
    </location>
    <ligand>
        <name>S-adenosyl-L-methionine</name>
        <dbReference type="ChEBI" id="CHEBI:59789"/>
    </ligand>
</feature>
<gene>
    <name evidence="9" type="ORF">DPC26_21935</name>
    <name evidence="10" type="ORF">FRN22_20980</name>
</gene>
<comment type="catalytic activity">
    <reaction evidence="6 8">
        <text>a 2'-deoxyadenosine in DNA + S-adenosyl-L-methionine = an N(6)-methyl-2'-deoxyadenosine in DNA + S-adenosyl-L-homocysteine + H(+)</text>
        <dbReference type="Rhea" id="RHEA:15197"/>
        <dbReference type="Rhea" id="RHEA-COMP:12418"/>
        <dbReference type="Rhea" id="RHEA-COMP:12419"/>
        <dbReference type="ChEBI" id="CHEBI:15378"/>
        <dbReference type="ChEBI" id="CHEBI:57856"/>
        <dbReference type="ChEBI" id="CHEBI:59789"/>
        <dbReference type="ChEBI" id="CHEBI:90615"/>
        <dbReference type="ChEBI" id="CHEBI:90616"/>
        <dbReference type="EC" id="2.1.1.72"/>
    </reaction>
</comment>
<evidence type="ECO:0000256" key="7">
    <source>
        <dbReference type="PIRSR" id="PIRSR000398-1"/>
    </source>
</evidence>
<dbReference type="GO" id="GO:0006298">
    <property type="term" value="P:mismatch repair"/>
    <property type="evidence" value="ECO:0007669"/>
    <property type="project" value="TreeGrafter"/>
</dbReference>
<sequence length="278" mass="31081">MVSPFLKWAGAKTRCIPALLAALPSPEHVECLIEPFAGSASVFLNTRYRQYVLADSNPDLVSTWRHARDNPGELISALRRLYRDGNSEMAWQENRAAFNRMADCTEKSALFIYLNRHGFNGVCRYNKKGQFNVPFGRPAAPYLPEQEIMIFARKAARCYVSFFHADFTETLSAATTGLFAALRCGIYCDPPYLPLSSTACFTQYDGQTFTLSHHQQLAAMLQDIHRQTGAPVVVSAGDTPLSRQVYQQFTFSMLSVNRSVSADHRTRVVAGELTGTLY</sequence>
<dbReference type="EMBL" id="AAIVFG010000041">
    <property type="protein sequence ID" value="ECI4618244.1"/>
    <property type="molecule type" value="Genomic_DNA"/>
</dbReference>
<proteinExistence type="inferred from homology"/>
<reference evidence="10" key="1">
    <citation type="submission" date="2019-08" db="EMBL/GenBank/DDBJ databases">
        <authorList>
            <person name="Ashton P.M."/>
            <person name="Dallman T."/>
            <person name="Nair S."/>
            <person name="De Pinna E."/>
            <person name="Peters T."/>
            <person name="Grant K."/>
        </authorList>
    </citation>
    <scope>NUCLEOTIDE SEQUENCE</scope>
    <source>
        <strain evidence="9">527491</strain>
        <strain evidence="10">780192</strain>
    </source>
</reference>
<dbReference type="EC" id="2.1.1.72" evidence="2 8"/>
<evidence type="ECO:0000313" key="9">
    <source>
        <dbReference type="EMBL" id="ECI4618244.1"/>
    </source>
</evidence>
<dbReference type="PIRSF" id="PIRSF000398">
    <property type="entry name" value="M_m6A_EcoRV"/>
    <property type="match status" value="1"/>
</dbReference>
<dbReference type="PANTHER" id="PTHR30481">
    <property type="entry name" value="DNA ADENINE METHYLASE"/>
    <property type="match status" value="1"/>
</dbReference>
<dbReference type="InterPro" id="IPR029063">
    <property type="entry name" value="SAM-dependent_MTases_sf"/>
</dbReference>
<dbReference type="EMBL" id="AAJCYU010000038">
    <property type="protein sequence ID" value="ECK7315189.1"/>
    <property type="molecule type" value="Genomic_DNA"/>
</dbReference>
<dbReference type="GO" id="GO:0009007">
    <property type="term" value="F:site-specific DNA-methyltransferase (adenine-specific) activity"/>
    <property type="evidence" value="ECO:0007669"/>
    <property type="project" value="UniProtKB-UniRule"/>
</dbReference>
<evidence type="ECO:0000256" key="4">
    <source>
        <dbReference type="ARBA" id="ARBA00022679"/>
    </source>
</evidence>
<dbReference type="GO" id="GO:0032259">
    <property type="term" value="P:methylation"/>
    <property type="evidence" value="ECO:0007669"/>
    <property type="project" value="UniProtKB-KW"/>
</dbReference>
<dbReference type="Gene3D" id="1.10.1020.10">
    <property type="entry name" value="Adenine-specific Methyltransferase, Domain 2"/>
    <property type="match status" value="1"/>
</dbReference>
<name>A0A3V3IE01_SALET</name>
<dbReference type="Gene3D" id="3.40.50.150">
    <property type="entry name" value="Vaccinia Virus protein VP39"/>
    <property type="match status" value="1"/>
</dbReference>
<organism evidence="10">
    <name type="scientific">Salmonella enterica I</name>
    <dbReference type="NCBI Taxonomy" id="59201"/>
    <lineage>
        <taxon>Bacteria</taxon>
        <taxon>Pseudomonadati</taxon>
        <taxon>Pseudomonadota</taxon>
        <taxon>Gammaproteobacteria</taxon>
        <taxon>Enterobacterales</taxon>
        <taxon>Enterobacteriaceae</taxon>
        <taxon>Salmonella</taxon>
    </lineage>
</organism>
<feature type="binding site" evidence="7">
    <location>
        <position position="189"/>
    </location>
    <ligand>
        <name>S-adenosyl-L-methionine</name>
        <dbReference type="ChEBI" id="CHEBI:59789"/>
    </ligand>
</feature>
<keyword evidence="5 8" id="KW-0949">S-adenosyl-L-methionine</keyword>
<evidence type="ECO:0000256" key="1">
    <source>
        <dbReference type="ARBA" id="ARBA00006594"/>
    </source>
</evidence>
<dbReference type="PANTHER" id="PTHR30481:SF3">
    <property type="entry name" value="DNA ADENINE METHYLASE"/>
    <property type="match status" value="1"/>
</dbReference>
<dbReference type="Pfam" id="PF02086">
    <property type="entry name" value="MethyltransfD12"/>
    <property type="match status" value="1"/>
</dbReference>
<dbReference type="InterPro" id="IPR012327">
    <property type="entry name" value="MeTrfase_D12"/>
</dbReference>
<evidence type="ECO:0000256" key="3">
    <source>
        <dbReference type="ARBA" id="ARBA00022603"/>
    </source>
</evidence>
<dbReference type="PRINTS" id="PR00505">
    <property type="entry name" value="D12N6MTFRASE"/>
</dbReference>
<keyword evidence="3 8" id="KW-0489">Methyltransferase</keyword>
<dbReference type="InterPro" id="IPR002052">
    <property type="entry name" value="DNA_methylase_N6_adenine_CS"/>
</dbReference>
<dbReference type="SUPFAM" id="SSF53335">
    <property type="entry name" value="S-adenosyl-L-methionine-dependent methyltransferases"/>
    <property type="match status" value="1"/>
</dbReference>
<comment type="caution">
    <text evidence="10">The sequence shown here is derived from an EMBL/GenBank/DDBJ whole genome shotgun (WGS) entry which is preliminary data.</text>
</comment>
<dbReference type="NCBIfam" id="TIGR00571">
    <property type="entry name" value="dam"/>
    <property type="match status" value="1"/>
</dbReference>
<dbReference type="GO" id="GO:1904047">
    <property type="term" value="F:S-adenosyl-L-methionine binding"/>
    <property type="evidence" value="ECO:0007669"/>
    <property type="project" value="TreeGrafter"/>
</dbReference>
<dbReference type="AlphaFoldDB" id="A0A3V3IE01"/>